<dbReference type="Proteomes" id="UP000823941">
    <property type="component" value="Chromosome 14"/>
</dbReference>
<proteinExistence type="predicted"/>
<evidence type="ECO:0000313" key="1">
    <source>
        <dbReference type="EMBL" id="KAG7304856.1"/>
    </source>
</evidence>
<accession>A0ABQ7QI06</accession>
<name>A0ABQ7QI06_PLUXY</name>
<evidence type="ECO:0000313" key="2">
    <source>
        <dbReference type="Proteomes" id="UP000823941"/>
    </source>
</evidence>
<reference evidence="1 2" key="1">
    <citation type="submission" date="2021-06" db="EMBL/GenBank/DDBJ databases">
        <title>A haploid diamondback moth (Plutella xylostella L.) genome assembly resolves 31 chromosomes and identifies a diamide resistance mutation.</title>
        <authorList>
            <person name="Ward C.M."/>
            <person name="Perry K.D."/>
            <person name="Baker G."/>
            <person name="Powis K."/>
            <person name="Heckel D.G."/>
            <person name="Baxter S.W."/>
        </authorList>
    </citation>
    <scope>NUCLEOTIDE SEQUENCE [LARGE SCALE GENOMIC DNA]</scope>
    <source>
        <strain evidence="1 2">LV</strain>
        <tissue evidence="1">Single pupa</tissue>
    </source>
</reference>
<comment type="caution">
    <text evidence="1">The sequence shown here is derived from an EMBL/GenBank/DDBJ whole genome shotgun (WGS) entry which is preliminary data.</text>
</comment>
<sequence length="113" mass="12991">MFIFTRLRRRKKEGYTLFVPLEIKVSPFLEFDSKPSNSPDVGKFSYFDPACTLLLQRPSSLPSPVPRKAHFKHPTNLPRFYGFTVFVLSDVEISTLGNGIQEEHRQTPVHPLT</sequence>
<organism evidence="1 2">
    <name type="scientific">Plutella xylostella</name>
    <name type="common">Diamondback moth</name>
    <name type="synonym">Plutella maculipennis</name>
    <dbReference type="NCBI Taxonomy" id="51655"/>
    <lineage>
        <taxon>Eukaryota</taxon>
        <taxon>Metazoa</taxon>
        <taxon>Ecdysozoa</taxon>
        <taxon>Arthropoda</taxon>
        <taxon>Hexapoda</taxon>
        <taxon>Insecta</taxon>
        <taxon>Pterygota</taxon>
        <taxon>Neoptera</taxon>
        <taxon>Endopterygota</taxon>
        <taxon>Lepidoptera</taxon>
        <taxon>Glossata</taxon>
        <taxon>Ditrysia</taxon>
        <taxon>Yponomeutoidea</taxon>
        <taxon>Plutellidae</taxon>
        <taxon>Plutella</taxon>
    </lineage>
</organism>
<dbReference type="EMBL" id="JAHIBW010000014">
    <property type="protein sequence ID" value="KAG7304856.1"/>
    <property type="molecule type" value="Genomic_DNA"/>
</dbReference>
<keyword evidence="2" id="KW-1185">Reference proteome</keyword>
<gene>
    <name evidence="1" type="ORF">JYU34_010247</name>
</gene>
<protein>
    <submittedName>
        <fullName evidence="1">Uncharacterized protein</fullName>
    </submittedName>
</protein>